<organism evidence="11 12">
    <name type="scientific">Candidatus Ghiorseimicrobium undicola</name>
    <dbReference type="NCBI Taxonomy" id="1974746"/>
    <lineage>
        <taxon>Bacteria</taxon>
        <taxon>Pseudomonadati</taxon>
        <taxon>Candidatus Omnitrophota</taxon>
        <taxon>Candidatus Ghiorseimicrobium</taxon>
    </lineage>
</organism>
<comment type="catalytic activity">
    <reaction evidence="9">
        <text>S-methyl-5'-thioadenosine + phosphate = 5-(methylsulfanyl)-alpha-D-ribose 1-phosphate + adenine</text>
        <dbReference type="Rhea" id="RHEA:11852"/>
        <dbReference type="ChEBI" id="CHEBI:16708"/>
        <dbReference type="ChEBI" id="CHEBI:17509"/>
        <dbReference type="ChEBI" id="CHEBI:43474"/>
        <dbReference type="ChEBI" id="CHEBI:58533"/>
        <dbReference type="EC" id="2.4.2.28"/>
    </reaction>
    <physiologicalReaction direction="left-to-right" evidence="9">
        <dbReference type="Rhea" id="RHEA:11853"/>
    </physiologicalReaction>
</comment>
<keyword evidence="3" id="KW-0808">Transferase</keyword>
<dbReference type="Pfam" id="PF02578">
    <property type="entry name" value="Cu-oxidase_4"/>
    <property type="match status" value="1"/>
</dbReference>
<dbReference type="PANTHER" id="PTHR30616">
    <property type="entry name" value="UNCHARACTERIZED PROTEIN YFIH"/>
    <property type="match status" value="1"/>
</dbReference>
<proteinExistence type="inferred from homology"/>
<dbReference type="Proteomes" id="UP000229641">
    <property type="component" value="Unassembled WGS sequence"/>
</dbReference>
<comment type="catalytic activity">
    <reaction evidence="1">
        <text>inosine + phosphate = alpha-D-ribose 1-phosphate + hypoxanthine</text>
        <dbReference type="Rhea" id="RHEA:27646"/>
        <dbReference type="ChEBI" id="CHEBI:17368"/>
        <dbReference type="ChEBI" id="CHEBI:17596"/>
        <dbReference type="ChEBI" id="CHEBI:43474"/>
        <dbReference type="ChEBI" id="CHEBI:57720"/>
        <dbReference type="EC" id="2.4.2.1"/>
    </reaction>
    <physiologicalReaction direction="left-to-right" evidence="1">
        <dbReference type="Rhea" id="RHEA:27647"/>
    </physiologicalReaction>
</comment>
<dbReference type="PANTHER" id="PTHR30616:SF2">
    <property type="entry name" value="PURINE NUCLEOSIDE PHOSPHORYLASE LACC1"/>
    <property type="match status" value="1"/>
</dbReference>
<evidence type="ECO:0000256" key="8">
    <source>
        <dbReference type="ARBA" id="ARBA00048968"/>
    </source>
</evidence>
<name>A0A2H0M243_9BACT</name>
<keyword evidence="6" id="KW-0862">Zinc</keyword>
<evidence type="ECO:0000256" key="1">
    <source>
        <dbReference type="ARBA" id="ARBA00000553"/>
    </source>
</evidence>
<dbReference type="AlphaFoldDB" id="A0A2H0M243"/>
<comment type="caution">
    <text evidence="11">The sequence shown here is derived from an EMBL/GenBank/DDBJ whole genome shotgun (WGS) entry which is preliminary data.</text>
</comment>
<evidence type="ECO:0000256" key="2">
    <source>
        <dbReference type="ARBA" id="ARBA00007353"/>
    </source>
</evidence>
<evidence type="ECO:0000256" key="4">
    <source>
        <dbReference type="ARBA" id="ARBA00022723"/>
    </source>
</evidence>
<dbReference type="InterPro" id="IPR003730">
    <property type="entry name" value="Cu_polyphenol_OxRdtase"/>
</dbReference>
<evidence type="ECO:0000256" key="5">
    <source>
        <dbReference type="ARBA" id="ARBA00022801"/>
    </source>
</evidence>
<comment type="catalytic activity">
    <reaction evidence="8">
        <text>adenosine + phosphate = alpha-D-ribose 1-phosphate + adenine</text>
        <dbReference type="Rhea" id="RHEA:27642"/>
        <dbReference type="ChEBI" id="CHEBI:16335"/>
        <dbReference type="ChEBI" id="CHEBI:16708"/>
        <dbReference type="ChEBI" id="CHEBI:43474"/>
        <dbReference type="ChEBI" id="CHEBI:57720"/>
        <dbReference type="EC" id="2.4.2.1"/>
    </reaction>
    <physiologicalReaction direction="left-to-right" evidence="8">
        <dbReference type="Rhea" id="RHEA:27643"/>
    </physiologicalReaction>
</comment>
<evidence type="ECO:0000313" key="11">
    <source>
        <dbReference type="EMBL" id="PIQ89795.1"/>
    </source>
</evidence>
<accession>A0A2H0M243</accession>
<protein>
    <recommendedName>
        <fullName evidence="10">Purine nucleoside phosphorylase</fullName>
    </recommendedName>
</protein>
<dbReference type="GO" id="GO:0016787">
    <property type="term" value="F:hydrolase activity"/>
    <property type="evidence" value="ECO:0007669"/>
    <property type="project" value="UniProtKB-KW"/>
</dbReference>
<keyword evidence="5" id="KW-0378">Hydrolase</keyword>
<evidence type="ECO:0000256" key="6">
    <source>
        <dbReference type="ARBA" id="ARBA00022833"/>
    </source>
</evidence>
<dbReference type="GO" id="GO:0017061">
    <property type="term" value="F:S-methyl-5-thioadenosine phosphorylase activity"/>
    <property type="evidence" value="ECO:0007669"/>
    <property type="project" value="UniProtKB-EC"/>
</dbReference>
<dbReference type="InterPro" id="IPR011324">
    <property type="entry name" value="Cytotoxic_necrot_fac-like_cat"/>
</dbReference>
<dbReference type="SUPFAM" id="SSF64438">
    <property type="entry name" value="CNF1/YfiH-like putative cysteine hydrolases"/>
    <property type="match status" value="1"/>
</dbReference>
<reference evidence="11 12" key="1">
    <citation type="submission" date="2017-09" db="EMBL/GenBank/DDBJ databases">
        <title>Depth-based differentiation of microbial function through sediment-hosted aquifers and enrichment of novel symbionts in the deep terrestrial subsurface.</title>
        <authorList>
            <person name="Probst A.J."/>
            <person name="Ladd B."/>
            <person name="Jarett J.K."/>
            <person name="Geller-Mcgrath D.E."/>
            <person name="Sieber C.M."/>
            <person name="Emerson J.B."/>
            <person name="Anantharaman K."/>
            <person name="Thomas B.C."/>
            <person name="Malmstrom R."/>
            <person name="Stieglmeier M."/>
            <person name="Klingl A."/>
            <person name="Woyke T."/>
            <person name="Ryan C.M."/>
            <person name="Banfield J.F."/>
        </authorList>
    </citation>
    <scope>NUCLEOTIDE SEQUENCE [LARGE SCALE GENOMIC DNA]</scope>
    <source>
        <strain evidence="11">CG11_big_fil_rev_8_21_14_0_20_42_13</strain>
    </source>
</reference>
<evidence type="ECO:0000256" key="3">
    <source>
        <dbReference type="ARBA" id="ARBA00022679"/>
    </source>
</evidence>
<comment type="catalytic activity">
    <reaction evidence="7">
        <text>adenosine + H2O + H(+) = inosine + NH4(+)</text>
        <dbReference type="Rhea" id="RHEA:24408"/>
        <dbReference type="ChEBI" id="CHEBI:15377"/>
        <dbReference type="ChEBI" id="CHEBI:15378"/>
        <dbReference type="ChEBI" id="CHEBI:16335"/>
        <dbReference type="ChEBI" id="CHEBI:17596"/>
        <dbReference type="ChEBI" id="CHEBI:28938"/>
        <dbReference type="EC" id="3.5.4.4"/>
    </reaction>
    <physiologicalReaction direction="left-to-right" evidence="7">
        <dbReference type="Rhea" id="RHEA:24409"/>
    </physiologicalReaction>
</comment>
<evidence type="ECO:0000256" key="10">
    <source>
        <dbReference type="RuleBase" id="RU361274"/>
    </source>
</evidence>
<dbReference type="EMBL" id="PCWA01000015">
    <property type="protein sequence ID" value="PIQ89795.1"/>
    <property type="molecule type" value="Genomic_DNA"/>
</dbReference>
<dbReference type="Gene3D" id="3.60.140.10">
    <property type="entry name" value="CNF1/YfiH-like putative cysteine hydrolases"/>
    <property type="match status" value="1"/>
</dbReference>
<evidence type="ECO:0000256" key="7">
    <source>
        <dbReference type="ARBA" id="ARBA00047989"/>
    </source>
</evidence>
<evidence type="ECO:0000313" key="12">
    <source>
        <dbReference type="Proteomes" id="UP000229641"/>
    </source>
</evidence>
<dbReference type="NCBIfam" id="TIGR00726">
    <property type="entry name" value="peptidoglycan editing factor PgeF"/>
    <property type="match status" value="1"/>
</dbReference>
<keyword evidence="4" id="KW-0479">Metal-binding</keyword>
<evidence type="ECO:0000256" key="9">
    <source>
        <dbReference type="ARBA" id="ARBA00049893"/>
    </source>
</evidence>
<dbReference type="CDD" id="cd16833">
    <property type="entry name" value="YfiH"/>
    <property type="match status" value="1"/>
</dbReference>
<dbReference type="InterPro" id="IPR038371">
    <property type="entry name" value="Cu_polyphenol_OxRdtase_sf"/>
</dbReference>
<dbReference type="GO" id="GO:0005507">
    <property type="term" value="F:copper ion binding"/>
    <property type="evidence" value="ECO:0007669"/>
    <property type="project" value="TreeGrafter"/>
</dbReference>
<gene>
    <name evidence="11" type="ORF">COV72_01125</name>
</gene>
<sequence>MIRVENSFRIFSGFNIIASFSGGEKNLGLDYMEGVKNRKEFLDFLGLNYENLVSAGQVHGKNISFAGISQKGKVIANTDALITNVKNIILSVFTADCLPIFIYDRKNNALGLVHAGWRGSRQLIVVDTITRMAKNFNTKTEDLFCAFGPAIGACCYQVGDEFRDYFDDGLSIRGNKPYLDLAYLNKKQLFSLGLKDKQIEDVGICTCCNEENFFSYRREGKNTGRTMSVMMLK</sequence>
<comment type="similarity">
    <text evidence="2 10">Belongs to the purine nucleoside phosphorylase YfiH/LACC1 family.</text>
</comment>